<dbReference type="InterPro" id="IPR044770">
    <property type="entry name" value="MFS_spinster-like"/>
</dbReference>
<gene>
    <name evidence="7" type="ORF">RFI_07036</name>
</gene>
<feature type="transmembrane region" description="Helical" evidence="6">
    <location>
        <begin position="87"/>
        <end position="113"/>
    </location>
</feature>
<dbReference type="Proteomes" id="UP000023152">
    <property type="component" value="Unassembled WGS sequence"/>
</dbReference>
<dbReference type="GO" id="GO:0016020">
    <property type="term" value="C:membrane"/>
    <property type="evidence" value="ECO:0007669"/>
    <property type="project" value="UniProtKB-SubCell"/>
</dbReference>
<keyword evidence="3 6" id="KW-0812">Transmembrane</keyword>
<keyword evidence="2" id="KW-0813">Transport</keyword>
<feature type="transmembrane region" description="Helical" evidence="6">
    <location>
        <begin position="125"/>
        <end position="151"/>
    </location>
</feature>
<feature type="transmembrane region" description="Helical" evidence="6">
    <location>
        <begin position="211"/>
        <end position="237"/>
    </location>
</feature>
<evidence type="ECO:0000256" key="6">
    <source>
        <dbReference type="SAM" id="Phobius"/>
    </source>
</evidence>
<dbReference type="InterPro" id="IPR036259">
    <property type="entry name" value="MFS_trans_sf"/>
</dbReference>
<dbReference type="AlphaFoldDB" id="X6NUV2"/>
<sequence>MVGGLLLDKQKSRVTTGLPDHYYLEPTVKLLAWLSLLAFPFAFIVFVIDSIILFIFCAFAAMFLIFASTGPCNNAILWSVLYKDRPLAMAFNTFSIHALGDALAPVLVGFIIQTRHHAGYSKKEAYNFAMAIACTWLLLSTLCFFFARFFLNKLYRDLESLDENLKKQEAGYFLILVKPFLSCCVLFFFFFDLCDTVLLLFLKQHHKYNQSSLYFVNITILANNPFSALFLFFYVAFSRGKKKRVLNATNYVL</sequence>
<organism evidence="7 8">
    <name type="scientific">Reticulomyxa filosa</name>
    <dbReference type="NCBI Taxonomy" id="46433"/>
    <lineage>
        <taxon>Eukaryota</taxon>
        <taxon>Sar</taxon>
        <taxon>Rhizaria</taxon>
        <taxon>Retaria</taxon>
        <taxon>Foraminifera</taxon>
        <taxon>Monothalamids</taxon>
        <taxon>Reticulomyxidae</taxon>
        <taxon>Reticulomyxa</taxon>
    </lineage>
</organism>
<comment type="caution">
    <text evidence="7">The sequence shown here is derived from an EMBL/GenBank/DDBJ whole genome shotgun (WGS) entry which is preliminary data.</text>
</comment>
<protein>
    <submittedName>
        <fullName evidence="7">Major facilitator transporter</fullName>
    </submittedName>
</protein>
<keyword evidence="4 6" id="KW-1133">Transmembrane helix</keyword>
<accession>X6NUV2</accession>
<evidence type="ECO:0000313" key="8">
    <source>
        <dbReference type="Proteomes" id="UP000023152"/>
    </source>
</evidence>
<proteinExistence type="predicted"/>
<evidence type="ECO:0000256" key="3">
    <source>
        <dbReference type="ARBA" id="ARBA00022692"/>
    </source>
</evidence>
<keyword evidence="5 6" id="KW-0472">Membrane</keyword>
<evidence type="ECO:0000256" key="2">
    <source>
        <dbReference type="ARBA" id="ARBA00022448"/>
    </source>
</evidence>
<feature type="transmembrane region" description="Helical" evidence="6">
    <location>
        <begin position="33"/>
        <end position="66"/>
    </location>
</feature>
<keyword evidence="8" id="KW-1185">Reference proteome</keyword>
<evidence type="ECO:0000256" key="5">
    <source>
        <dbReference type="ARBA" id="ARBA00023136"/>
    </source>
</evidence>
<reference evidence="7 8" key="1">
    <citation type="journal article" date="2013" name="Curr. Biol.">
        <title>The Genome of the Foraminiferan Reticulomyxa filosa.</title>
        <authorList>
            <person name="Glockner G."/>
            <person name="Hulsmann N."/>
            <person name="Schleicher M."/>
            <person name="Noegel A.A."/>
            <person name="Eichinger L."/>
            <person name="Gallinger C."/>
            <person name="Pawlowski J."/>
            <person name="Sierra R."/>
            <person name="Euteneuer U."/>
            <person name="Pillet L."/>
            <person name="Moustafa A."/>
            <person name="Platzer M."/>
            <person name="Groth M."/>
            <person name="Szafranski K."/>
            <person name="Schliwa M."/>
        </authorList>
    </citation>
    <scope>NUCLEOTIDE SEQUENCE [LARGE SCALE GENOMIC DNA]</scope>
</reference>
<dbReference type="SUPFAM" id="SSF103473">
    <property type="entry name" value="MFS general substrate transporter"/>
    <property type="match status" value="1"/>
</dbReference>
<dbReference type="EMBL" id="ASPP01005680">
    <property type="protein sequence ID" value="ETO30085.1"/>
    <property type="molecule type" value="Genomic_DNA"/>
</dbReference>
<feature type="transmembrane region" description="Helical" evidence="6">
    <location>
        <begin position="172"/>
        <end position="191"/>
    </location>
</feature>
<name>X6NUV2_RETFI</name>
<evidence type="ECO:0000256" key="4">
    <source>
        <dbReference type="ARBA" id="ARBA00022989"/>
    </source>
</evidence>
<dbReference type="PANTHER" id="PTHR23505">
    <property type="entry name" value="SPINSTER"/>
    <property type="match status" value="1"/>
</dbReference>
<evidence type="ECO:0000313" key="7">
    <source>
        <dbReference type="EMBL" id="ETO30085.1"/>
    </source>
</evidence>
<comment type="subcellular location">
    <subcellularLocation>
        <location evidence="1">Membrane</location>
        <topology evidence="1">Multi-pass membrane protein</topology>
    </subcellularLocation>
</comment>
<dbReference type="PANTHER" id="PTHR23505:SF79">
    <property type="entry name" value="PROTEIN SPINSTER"/>
    <property type="match status" value="1"/>
</dbReference>
<evidence type="ECO:0000256" key="1">
    <source>
        <dbReference type="ARBA" id="ARBA00004141"/>
    </source>
</evidence>